<reference evidence="1 2" key="1">
    <citation type="submission" date="2021-06" db="EMBL/GenBank/DDBJ databases">
        <title>Whole genome sequences of Flavobacterium sp. KK2020170 and assembly.</title>
        <authorList>
            <person name="Kitahara K."/>
            <person name="Miyoshi S."/>
            <person name="Uesaka K."/>
        </authorList>
    </citation>
    <scope>NUCLEOTIDE SEQUENCE [LARGE SCALE GENOMIC DNA]</scope>
    <source>
        <strain evidence="1 2">KK2020170</strain>
    </source>
</reference>
<organism evidence="1 2">
    <name type="scientific">Flavobacterium okayamense</name>
    <dbReference type="NCBI Taxonomy" id="2830782"/>
    <lineage>
        <taxon>Bacteria</taxon>
        <taxon>Pseudomonadati</taxon>
        <taxon>Bacteroidota</taxon>
        <taxon>Flavobacteriia</taxon>
        <taxon>Flavobacteriales</taxon>
        <taxon>Flavobacteriaceae</taxon>
        <taxon>Flavobacterium</taxon>
    </lineage>
</organism>
<keyword evidence="2" id="KW-1185">Reference proteome</keyword>
<proteinExistence type="predicted"/>
<evidence type="ECO:0000313" key="1">
    <source>
        <dbReference type="EMBL" id="BCY27578.1"/>
    </source>
</evidence>
<protein>
    <recommendedName>
        <fullName evidence="3">Bacteriocin-type signal sequence-containing protein</fullName>
    </recommendedName>
</protein>
<name>A0ABM7S233_9FLAO</name>
<accession>A0ABM7S233</accession>
<evidence type="ECO:0008006" key="3">
    <source>
        <dbReference type="Google" id="ProtNLM"/>
    </source>
</evidence>
<dbReference type="Proteomes" id="UP000825258">
    <property type="component" value="Chromosome"/>
</dbReference>
<gene>
    <name evidence="1" type="ORF">KK2020170_04460</name>
</gene>
<sequence>MSKLSLDALKERAEATTSNELLATISGGTENSCHDSLPDTADYTGNPIADIFVGVYNLWQIITN</sequence>
<dbReference type="RefSeq" id="WP_221259191.1">
    <property type="nucleotide sequence ID" value="NZ_AP024749.1"/>
</dbReference>
<evidence type="ECO:0000313" key="2">
    <source>
        <dbReference type="Proteomes" id="UP000825258"/>
    </source>
</evidence>
<dbReference type="EMBL" id="AP024749">
    <property type="protein sequence ID" value="BCY27578.1"/>
    <property type="molecule type" value="Genomic_DNA"/>
</dbReference>